<dbReference type="Pfam" id="PF00046">
    <property type="entry name" value="Homeodomain"/>
    <property type="match status" value="1"/>
</dbReference>
<organism evidence="6 7">
    <name type="scientific">Tenebrio molitor</name>
    <name type="common">Yellow mealworm beetle</name>
    <dbReference type="NCBI Taxonomy" id="7067"/>
    <lineage>
        <taxon>Eukaryota</taxon>
        <taxon>Metazoa</taxon>
        <taxon>Ecdysozoa</taxon>
        <taxon>Arthropoda</taxon>
        <taxon>Hexapoda</taxon>
        <taxon>Insecta</taxon>
        <taxon>Pterygota</taxon>
        <taxon>Neoptera</taxon>
        <taxon>Endopterygota</taxon>
        <taxon>Coleoptera</taxon>
        <taxon>Polyphaga</taxon>
        <taxon>Cucujiformia</taxon>
        <taxon>Tenebrionidae</taxon>
        <taxon>Tenebrio</taxon>
    </lineage>
</organism>
<dbReference type="PROSITE" id="PS50071">
    <property type="entry name" value="HOMEOBOX_2"/>
    <property type="match status" value="2"/>
</dbReference>
<feature type="DNA-binding region" description="Homeobox" evidence="2">
    <location>
        <begin position="480"/>
        <end position="494"/>
    </location>
</feature>
<feature type="region of interest" description="Disordered" evidence="4">
    <location>
        <begin position="238"/>
        <end position="288"/>
    </location>
</feature>
<dbReference type="InterPro" id="IPR009057">
    <property type="entry name" value="Homeodomain-like_sf"/>
</dbReference>
<dbReference type="InterPro" id="IPR001356">
    <property type="entry name" value="HD"/>
</dbReference>
<dbReference type="EMBL" id="JABDTM020019910">
    <property type="protein sequence ID" value="KAH0817272.1"/>
    <property type="molecule type" value="Genomic_DNA"/>
</dbReference>
<dbReference type="PANTHER" id="PTHR24340">
    <property type="entry name" value="HOMEOBOX PROTEIN NKX"/>
    <property type="match status" value="1"/>
</dbReference>
<dbReference type="AlphaFoldDB" id="A0A8J6HN26"/>
<comment type="subcellular location">
    <subcellularLocation>
        <location evidence="1 2 3">Nucleus</location>
    </subcellularLocation>
</comment>
<keyword evidence="2 3" id="KW-0539">Nucleus</keyword>
<dbReference type="GO" id="GO:0000981">
    <property type="term" value="F:DNA-binding transcription factor activity, RNA polymerase II-specific"/>
    <property type="evidence" value="ECO:0007669"/>
    <property type="project" value="TreeGrafter"/>
</dbReference>
<evidence type="ECO:0000259" key="5">
    <source>
        <dbReference type="PROSITE" id="PS50071"/>
    </source>
</evidence>
<feature type="domain" description="Homeobox" evidence="5">
    <location>
        <begin position="478"/>
        <end position="493"/>
    </location>
</feature>
<dbReference type="GO" id="GO:0000978">
    <property type="term" value="F:RNA polymerase II cis-regulatory region sequence-specific DNA binding"/>
    <property type="evidence" value="ECO:0007669"/>
    <property type="project" value="TreeGrafter"/>
</dbReference>
<keyword evidence="7" id="KW-1185">Reference proteome</keyword>
<dbReference type="PANTHER" id="PTHR24340:SF70">
    <property type="entry name" value="NK7.1, ISOFORM A"/>
    <property type="match status" value="1"/>
</dbReference>
<name>A0A8J6HN26_TENMO</name>
<reference evidence="6" key="1">
    <citation type="journal article" date="2020" name="J Insects Food Feed">
        <title>The yellow mealworm (Tenebrio molitor) genome: a resource for the emerging insects as food and feed industry.</title>
        <authorList>
            <person name="Eriksson T."/>
            <person name="Andere A."/>
            <person name="Kelstrup H."/>
            <person name="Emery V."/>
            <person name="Picard C."/>
        </authorList>
    </citation>
    <scope>NUCLEOTIDE SEQUENCE</scope>
    <source>
        <strain evidence="6">Stoneville</strain>
        <tissue evidence="6">Whole head</tissue>
    </source>
</reference>
<dbReference type="InterPro" id="IPR050394">
    <property type="entry name" value="Homeobox_NK-like"/>
</dbReference>
<accession>A0A8J6HN26</accession>
<feature type="domain" description="Homeobox" evidence="5">
    <location>
        <begin position="282"/>
        <end position="327"/>
    </location>
</feature>
<feature type="region of interest" description="Disordered" evidence="4">
    <location>
        <begin position="504"/>
        <end position="579"/>
    </location>
</feature>
<dbReference type="Proteomes" id="UP000719412">
    <property type="component" value="Unassembled WGS sequence"/>
</dbReference>
<feature type="compositionally biased region" description="Polar residues" evidence="4">
    <location>
        <begin position="561"/>
        <end position="579"/>
    </location>
</feature>
<feature type="compositionally biased region" description="Basic and acidic residues" evidence="4">
    <location>
        <begin position="504"/>
        <end position="520"/>
    </location>
</feature>
<dbReference type="Gene3D" id="1.10.10.60">
    <property type="entry name" value="Homeodomain-like"/>
    <property type="match status" value="1"/>
</dbReference>
<dbReference type="GO" id="GO:0030154">
    <property type="term" value="P:cell differentiation"/>
    <property type="evidence" value="ECO:0007669"/>
    <property type="project" value="TreeGrafter"/>
</dbReference>
<gene>
    <name evidence="6" type="ORF">GEV33_005518</name>
</gene>
<evidence type="ECO:0000313" key="6">
    <source>
        <dbReference type="EMBL" id="KAH0817272.1"/>
    </source>
</evidence>
<keyword evidence="2 3" id="KW-0238">DNA-binding</keyword>
<feature type="compositionally biased region" description="Low complexity" evidence="4">
    <location>
        <begin position="528"/>
        <end position="548"/>
    </location>
</feature>
<evidence type="ECO:0000256" key="2">
    <source>
        <dbReference type="PROSITE-ProRule" id="PRU00108"/>
    </source>
</evidence>
<dbReference type="SMART" id="SM00389">
    <property type="entry name" value="HOX"/>
    <property type="match status" value="1"/>
</dbReference>
<comment type="caution">
    <text evidence="6">The sequence shown here is derived from an EMBL/GenBank/DDBJ whole genome shotgun (WGS) entry which is preliminary data.</text>
</comment>
<sequence length="597" mass="67155">MLLVFWELWPKPQDLKKCFLPESVGADAGPTGSIVDRWMDEFRHPQRASCKHGGTVGHLRASSKWREEVRRSEGVGICADEWRTPAISGAELSEHAAAFGGLRASVRRSKGGSCALMSAAMSSDVKEETVDGRADKALAPKIEPDGGVIKEFCGNRTLSWHEHVYKKLTNKPTPHLIENILGIQNKSNQFKEVQDLPKTNRMTVSAPVSPQENFPKLQPSVEVNEPLNLSIRSDLKVRTKTVKEPTRKRKKTREPLDLKLSTGPLHPPHPAESIAEDGDAKSKKKKARTTFTGRQIFELEKQFEMKKYLSSSERSEMAKLLNVTETQTLSPSIYLIDDEQVVNKMELPLLLTPHAISSARRHRRRDFSGNSINFIHVPSHTPTHFFAPLYSANIFDLTPPLISRNLLIWPDGDDSTPRNRSVYAAFIVSCGHLSCKWGGRGQRDGSSNPLQCIPLMHCMYYRRRLPIDFNIHAHLLLQVKIWFQNRRTKWKKIDNISNAEAAEHKNHTIPKDGSKEDVKLRTYSKHVSQSSNSSMESDSKSSVASAAAEPPLQAKSFKDILQTNRTNPLSPESHFQSQMDSAKDVLLNLSFNIKDKS</sequence>
<dbReference type="CDD" id="cd00086">
    <property type="entry name" value="homeodomain"/>
    <property type="match status" value="2"/>
</dbReference>
<protein>
    <recommendedName>
        <fullName evidence="5">Homeobox domain-containing protein</fullName>
    </recommendedName>
</protein>
<evidence type="ECO:0000256" key="3">
    <source>
        <dbReference type="RuleBase" id="RU000682"/>
    </source>
</evidence>
<evidence type="ECO:0000256" key="4">
    <source>
        <dbReference type="SAM" id="MobiDB-lite"/>
    </source>
</evidence>
<evidence type="ECO:0000256" key="1">
    <source>
        <dbReference type="ARBA" id="ARBA00004123"/>
    </source>
</evidence>
<feature type="DNA-binding region" description="Homeobox" evidence="2">
    <location>
        <begin position="284"/>
        <end position="328"/>
    </location>
</feature>
<evidence type="ECO:0000313" key="7">
    <source>
        <dbReference type="Proteomes" id="UP000719412"/>
    </source>
</evidence>
<reference evidence="6" key="2">
    <citation type="submission" date="2021-08" db="EMBL/GenBank/DDBJ databases">
        <authorList>
            <person name="Eriksson T."/>
        </authorList>
    </citation>
    <scope>NUCLEOTIDE SEQUENCE</scope>
    <source>
        <strain evidence="6">Stoneville</strain>
        <tissue evidence="6">Whole head</tissue>
    </source>
</reference>
<keyword evidence="2 3" id="KW-0371">Homeobox</keyword>
<proteinExistence type="predicted"/>
<dbReference type="SUPFAM" id="SSF46689">
    <property type="entry name" value="Homeodomain-like"/>
    <property type="match status" value="2"/>
</dbReference>
<dbReference type="GO" id="GO:0005634">
    <property type="term" value="C:nucleus"/>
    <property type="evidence" value="ECO:0007669"/>
    <property type="project" value="UniProtKB-SubCell"/>
</dbReference>